<evidence type="ECO:0000313" key="3">
    <source>
        <dbReference type="Proteomes" id="UP000708208"/>
    </source>
</evidence>
<feature type="region of interest" description="Disordered" evidence="1">
    <location>
        <begin position="129"/>
        <end position="160"/>
    </location>
</feature>
<keyword evidence="3" id="KW-1185">Reference proteome</keyword>
<organism evidence="2 3">
    <name type="scientific">Allacma fusca</name>
    <dbReference type="NCBI Taxonomy" id="39272"/>
    <lineage>
        <taxon>Eukaryota</taxon>
        <taxon>Metazoa</taxon>
        <taxon>Ecdysozoa</taxon>
        <taxon>Arthropoda</taxon>
        <taxon>Hexapoda</taxon>
        <taxon>Collembola</taxon>
        <taxon>Symphypleona</taxon>
        <taxon>Sminthuridae</taxon>
        <taxon>Allacma</taxon>
    </lineage>
</organism>
<dbReference type="EMBL" id="CAJVCH010072489">
    <property type="protein sequence ID" value="CAG7720646.1"/>
    <property type="molecule type" value="Genomic_DNA"/>
</dbReference>
<evidence type="ECO:0000256" key="1">
    <source>
        <dbReference type="SAM" id="MobiDB-lite"/>
    </source>
</evidence>
<protein>
    <submittedName>
        <fullName evidence="2">Uncharacterized protein</fullName>
    </submittedName>
</protein>
<name>A0A8J2NPC5_9HEXA</name>
<gene>
    <name evidence="2" type="ORF">AFUS01_LOCUS9916</name>
</gene>
<evidence type="ECO:0000313" key="2">
    <source>
        <dbReference type="EMBL" id="CAG7720646.1"/>
    </source>
</evidence>
<comment type="caution">
    <text evidence="2">The sequence shown here is derived from an EMBL/GenBank/DDBJ whole genome shotgun (WGS) entry which is preliminary data.</text>
</comment>
<accession>A0A8J2NPC5</accession>
<dbReference type="AlphaFoldDB" id="A0A8J2NPC5"/>
<reference evidence="2" key="1">
    <citation type="submission" date="2021-06" db="EMBL/GenBank/DDBJ databases">
        <authorList>
            <person name="Hodson N. C."/>
            <person name="Mongue J. A."/>
            <person name="Jaron S. K."/>
        </authorList>
    </citation>
    <scope>NUCLEOTIDE SEQUENCE</scope>
</reference>
<sequence>MIIGLGIQPLVPSLSHVSWVKEGNQDESTEAVQNGLLSLVMRKILLLLQKPRKGQRRVFNDLKAEDEDTGRGKDGRKNFRGLFKGQVPTWFEKALTTDLIMSFRDPQSNRYYGSVPESSQVKRVLLQRKTKERNEKDNEDSPQAPDSTTEPPKPAHDFQEGDDVFFQNEEGQNILGTIGQVTPLRCQILFGDGTQQWAPFKRIKKLSCSFNEPSVGFPDSRESEAKKKVKTELVCIICEGIKKISSKKAESYSADTPFTCARCTAAKVVPTPAKVVANLNEAYQRVWFVSPF</sequence>
<proteinExistence type="predicted"/>
<dbReference type="Proteomes" id="UP000708208">
    <property type="component" value="Unassembled WGS sequence"/>
</dbReference>